<evidence type="ECO:0000256" key="1">
    <source>
        <dbReference type="ARBA" id="ARBA00004651"/>
    </source>
</evidence>
<dbReference type="AlphaFoldDB" id="A0AAV2YZS6"/>
<dbReference type="InterPro" id="IPR036770">
    <property type="entry name" value="Ankyrin_rpt-contain_sf"/>
</dbReference>
<sequence length="765" mass="87532">MQRTKQKSHHFMKLLTLRPKLAVNCCFKVAGCGISCKNFMETLDRRPNYDDEWTPQSTALRLAAARSSMACCEMLVRYGADMMIRDSYGRLPVQEVQNDDDATRLFFVQHMHEWDADMFQQFCQQGRTAALRRYLDNFRIVPNPPLQTSHTKVYYHDQGIFYGPPWLPINRTPIAQVLTGAQDVPTLVDHPVLRRVLECKWPVINSNVNLVIVVLFVLFAPVILVVWALMFHVKIVQLMVMGSDTWSIFFNKFGGPIFVTECCCFLTLLVTTYSSWVTTTSTAAWGLSSVLTGIFLLLEAVDFYKRGFTYLRDFTNWINLTTYIGILALSVMASYHPDSDQLDLARAVLLVLLFFCALEYLRLVPLTSLLITITFKMVKDVSKFLALYSVFQLGFSGSFYLLFRNDKSRYDTYGQAFLATFYMLFGDFDTDLFMRLNGVKAVVANALVLLYLVGAMVMLMNLLIAMMSTSYEKVMDSAMVERTIGRAEAIVRMESLLPHRVRTVIFEHSCSKETYQRLRKLHEEYEERTAQIQPWWEQLDAEDDSVCVDVQPNTADSDEDPSTSHQLANTTLPPLRVATMKAKNGSTATEAIDQRPVLKAAVSTVKGNATNRSLKRTTEAEPARGSTSKQFERQQANGLRHKYTRHNTEAWETGRLDDCECVELVEGNTGEQVEVRHVDEVQRHISQLKASIGHLQKELQSERESQRQVQLRLKEEIRAVREKQHKSETELKDQTTRLQQTTESIFTTLIALQQQLTHNNEGMRS</sequence>
<evidence type="ECO:0000256" key="4">
    <source>
        <dbReference type="ARBA" id="ARBA00022568"/>
    </source>
</evidence>
<feature type="transmembrane region" description="Helical" evidence="15">
    <location>
        <begin position="385"/>
        <end position="403"/>
    </location>
</feature>
<dbReference type="PANTHER" id="PTHR10582">
    <property type="entry name" value="TRANSIENT RECEPTOR POTENTIAL ION CHANNEL PROTEIN"/>
    <property type="match status" value="1"/>
</dbReference>
<evidence type="ECO:0000259" key="16">
    <source>
        <dbReference type="Pfam" id="PF08016"/>
    </source>
</evidence>
<keyword evidence="13" id="KW-0175">Coiled coil</keyword>
<name>A0AAV2YZS6_9STRA</name>
<dbReference type="GO" id="GO:0005886">
    <property type="term" value="C:plasma membrane"/>
    <property type="evidence" value="ECO:0007669"/>
    <property type="project" value="UniProtKB-SubCell"/>
</dbReference>
<evidence type="ECO:0000313" key="17">
    <source>
        <dbReference type="EMBL" id="DAZ98637.1"/>
    </source>
</evidence>
<keyword evidence="12" id="KW-0040">ANK repeat</keyword>
<keyword evidence="2" id="KW-0813">Transport</keyword>
<evidence type="ECO:0000256" key="3">
    <source>
        <dbReference type="ARBA" id="ARBA00022475"/>
    </source>
</evidence>
<comment type="caution">
    <text evidence="17">The sequence shown here is derived from an EMBL/GenBank/DDBJ whole genome shotgun (WGS) entry which is preliminary data.</text>
</comment>
<feature type="transmembrane region" description="Helical" evidence="15">
    <location>
        <begin position="253"/>
        <end position="276"/>
    </location>
</feature>
<dbReference type="GO" id="GO:0005216">
    <property type="term" value="F:monoatomic ion channel activity"/>
    <property type="evidence" value="ECO:0007669"/>
    <property type="project" value="InterPro"/>
</dbReference>
<reference evidence="17" key="1">
    <citation type="submission" date="2022-11" db="EMBL/GenBank/DDBJ databases">
        <authorList>
            <person name="Morgan W.R."/>
            <person name="Tartar A."/>
        </authorList>
    </citation>
    <scope>NUCLEOTIDE SEQUENCE</scope>
    <source>
        <strain evidence="17">ARSEF 373</strain>
    </source>
</reference>
<dbReference type="Proteomes" id="UP001146120">
    <property type="component" value="Unassembled WGS sequence"/>
</dbReference>
<keyword evidence="18" id="KW-1185">Reference proteome</keyword>
<dbReference type="EMBL" id="DAKRPA010000101">
    <property type="protein sequence ID" value="DAZ98637.1"/>
    <property type="molecule type" value="Genomic_DNA"/>
</dbReference>
<accession>A0AAV2YZS6</accession>
<protein>
    <recommendedName>
        <fullName evidence="16">Polycystin cation channel PKD1/PKD2 domain-containing protein</fullName>
    </recommendedName>
</protein>
<evidence type="ECO:0000256" key="9">
    <source>
        <dbReference type="ARBA" id="ARBA00023065"/>
    </source>
</evidence>
<evidence type="ECO:0000256" key="12">
    <source>
        <dbReference type="PROSITE-ProRule" id="PRU00023"/>
    </source>
</evidence>
<feature type="coiled-coil region" evidence="13">
    <location>
        <begin position="678"/>
        <end position="705"/>
    </location>
</feature>
<evidence type="ECO:0000256" key="8">
    <source>
        <dbReference type="ARBA" id="ARBA00022989"/>
    </source>
</evidence>
<gene>
    <name evidence="17" type="ORF">N0F65_000832</name>
</gene>
<reference evidence="17" key="2">
    <citation type="journal article" date="2023" name="Microbiol Resour">
        <title>Decontamination and Annotation of the Draft Genome Sequence of the Oomycete Lagenidium giganteum ARSEF 373.</title>
        <authorList>
            <person name="Morgan W.R."/>
            <person name="Tartar A."/>
        </authorList>
    </citation>
    <scope>NUCLEOTIDE SEQUENCE</scope>
    <source>
        <strain evidence="17">ARSEF 373</strain>
    </source>
</reference>
<comment type="subcellular location">
    <subcellularLocation>
        <location evidence="1">Cell membrane</location>
        <topology evidence="1">Multi-pass membrane protein</topology>
    </subcellularLocation>
</comment>
<keyword evidence="7" id="KW-0106">Calcium</keyword>
<evidence type="ECO:0000256" key="10">
    <source>
        <dbReference type="ARBA" id="ARBA00023136"/>
    </source>
</evidence>
<feature type="transmembrane region" description="Helical" evidence="15">
    <location>
        <begin position="282"/>
        <end position="304"/>
    </location>
</feature>
<feature type="region of interest" description="Disordered" evidence="14">
    <location>
        <begin position="608"/>
        <end position="638"/>
    </location>
</feature>
<keyword evidence="3" id="KW-1003">Cell membrane</keyword>
<evidence type="ECO:0000256" key="7">
    <source>
        <dbReference type="ARBA" id="ARBA00022837"/>
    </source>
</evidence>
<dbReference type="InterPro" id="IPR002110">
    <property type="entry name" value="Ankyrin_rpt"/>
</dbReference>
<feature type="domain" description="Polycystin cation channel PKD1/PKD2" evidence="16">
    <location>
        <begin position="343"/>
        <end position="474"/>
    </location>
</feature>
<feature type="compositionally biased region" description="Polar residues" evidence="14">
    <location>
        <begin position="625"/>
        <end position="637"/>
    </location>
</feature>
<evidence type="ECO:0000256" key="15">
    <source>
        <dbReference type="SAM" id="Phobius"/>
    </source>
</evidence>
<keyword evidence="8 15" id="KW-1133">Transmembrane helix</keyword>
<dbReference type="GO" id="GO:0098703">
    <property type="term" value="P:calcium ion import across plasma membrane"/>
    <property type="evidence" value="ECO:0007669"/>
    <property type="project" value="TreeGrafter"/>
</dbReference>
<evidence type="ECO:0000256" key="13">
    <source>
        <dbReference type="SAM" id="Coils"/>
    </source>
</evidence>
<feature type="transmembrane region" description="Helical" evidence="15">
    <location>
        <begin position="442"/>
        <end position="465"/>
    </location>
</feature>
<keyword evidence="5 15" id="KW-0812">Transmembrane</keyword>
<keyword evidence="9" id="KW-0406">Ion transport</keyword>
<dbReference type="InterPro" id="IPR024862">
    <property type="entry name" value="TRPV"/>
</dbReference>
<dbReference type="Pfam" id="PF08016">
    <property type="entry name" value="PKD_channel"/>
    <property type="match status" value="1"/>
</dbReference>
<evidence type="ECO:0000256" key="5">
    <source>
        <dbReference type="ARBA" id="ARBA00022692"/>
    </source>
</evidence>
<dbReference type="SUPFAM" id="SSF48403">
    <property type="entry name" value="Ankyrin repeat"/>
    <property type="match status" value="1"/>
</dbReference>
<feature type="transmembrane region" description="Helical" evidence="15">
    <location>
        <begin position="316"/>
        <end position="335"/>
    </location>
</feature>
<feature type="transmembrane region" description="Helical" evidence="15">
    <location>
        <begin position="210"/>
        <end position="233"/>
    </location>
</feature>
<dbReference type="Gene3D" id="1.25.40.20">
    <property type="entry name" value="Ankyrin repeat-containing domain"/>
    <property type="match status" value="1"/>
</dbReference>
<dbReference type="InterPro" id="IPR013122">
    <property type="entry name" value="PKD1_2_channel"/>
</dbReference>
<keyword evidence="4" id="KW-0109">Calcium transport</keyword>
<evidence type="ECO:0000313" key="18">
    <source>
        <dbReference type="Proteomes" id="UP001146120"/>
    </source>
</evidence>
<evidence type="ECO:0000256" key="14">
    <source>
        <dbReference type="SAM" id="MobiDB-lite"/>
    </source>
</evidence>
<organism evidence="17 18">
    <name type="scientific">Lagenidium giganteum</name>
    <dbReference type="NCBI Taxonomy" id="4803"/>
    <lineage>
        <taxon>Eukaryota</taxon>
        <taxon>Sar</taxon>
        <taxon>Stramenopiles</taxon>
        <taxon>Oomycota</taxon>
        <taxon>Peronosporomycetes</taxon>
        <taxon>Pythiales</taxon>
        <taxon>Pythiaceae</taxon>
    </lineage>
</organism>
<keyword evidence="6" id="KW-0677">Repeat</keyword>
<proteinExistence type="predicted"/>
<feature type="transmembrane region" description="Helical" evidence="15">
    <location>
        <begin position="347"/>
        <end position="373"/>
    </location>
</feature>
<evidence type="ECO:0000256" key="6">
    <source>
        <dbReference type="ARBA" id="ARBA00022737"/>
    </source>
</evidence>
<evidence type="ECO:0000256" key="11">
    <source>
        <dbReference type="ARBA" id="ARBA00023303"/>
    </source>
</evidence>
<feature type="repeat" description="ANK" evidence="12">
    <location>
        <begin position="55"/>
        <end position="87"/>
    </location>
</feature>
<evidence type="ECO:0000256" key="2">
    <source>
        <dbReference type="ARBA" id="ARBA00022448"/>
    </source>
</evidence>
<keyword evidence="11" id="KW-0407">Ion channel</keyword>
<keyword evidence="10 15" id="KW-0472">Membrane</keyword>
<dbReference type="PANTHER" id="PTHR10582:SF2">
    <property type="entry name" value="INACTIVE"/>
    <property type="match status" value="1"/>
</dbReference>
<dbReference type="PROSITE" id="PS50088">
    <property type="entry name" value="ANK_REPEAT"/>
    <property type="match status" value="1"/>
</dbReference>